<dbReference type="InterPro" id="IPR036102">
    <property type="entry name" value="OsmC/Ohrsf"/>
</dbReference>
<dbReference type="PANTHER" id="PTHR34352:SF1">
    <property type="entry name" value="PROTEIN YHFA"/>
    <property type="match status" value="1"/>
</dbReference>
<gene>
    <name evidence="1" type="ORF">DLD82_02400</name>
</gene>
<comment type="caution">
    <text evidence="1">The sequence shown here is derived from an EMBL/GenBank/DDBJ whole genome shotgun (WGS) entry which is preliminary data.</text>
</comment>
<evidence type="ECO:0000313" key="2">
    <source>
        <dbReference type="Proteomes" id="UP000245934"/>
    </source>
</evidence>
<dbReference type="InterPro" id="IPR003718">
    <property type="entry name" value="OsmC/Ohr_fam"/>
</dbReference>
<protein>
    <recommendedName>
        <fullName evidence="3">Osmotically inducible protein OsmC</fullName>
    </recommendedName>
</protein>
<sequence length="164" mass="18069">MKIFFIPGGSGIQMTTDIPWDPSRKEFNPVSMCITHQGGMQFSAKTSTGFTIPIDAHAHLGGGGMIPNPIDYLFTSLGGCIGVKILLDLKDKGFVPEMLIIETHATRIQDLPATFDTVHHIITLKGSFDEETIARTLDRTMTLLCPVAVIFGKTSKMTWEFRLL</sequence>
<name>A0A2V2NB07_9EURY</name>
<dbReference type="InterPro" id="IPR015946">
    <property type="entry name" value="KH_dom-like_a/b"/>
</dbReference>
<proteinExistence type="predicted"/>
<evidence type="ECO:0000313" key="1">
    <source>
        <dbReference type="EMBL" id="PWR75930.1"/>
    </source>
</evidence>
<dbReference type="SUPFAM" id="SSF82784">
    <property type="entry name" value="OsmC-like"/>
    <property type="match status" value="1"/>
</dbReference>
<dbReference type="Proteomes" id="UP000245934">
    <property type="component" value="Unassembled WGS sequence"/>
</dbReference>
<organism evidence="1 2">
    <name type="scientific">Methanospirillum stamsii</name>
    <dbReference type="NCBI Taxonomy" id="1277351"/>
    <lineage>
        <taxon>Archaea</taxon>
        <taxon>Methanobacteriati</taxon>
        <taxon>Methanobacteriota</taxon>
        <taxon>Stenosarchaea group</taxon>
        <taxon>Methanomicrobia</taxon>
        <taxon>Methanomicrobiales</taxon>
        <taxon>Methanospirillaceae</taxon>
        <taxon>Methanospirillum</taxon>
    </lineage>
</organism>
<dbReference type="EMBL" id="QGMZ01000006">
    <property type="protein sequence ID" value="PWR75930.1"/>
    <property type="molecule type" value="Genomic_DNA"/>
</dbReference>
<accession>A0A2V2NB07</accession>
<dbReference type="Gene3D" id="3.30.300.20">
    <property type="match status" value="1"/>
</dbReference>
<dbReference type="Pfam" id="PF02566">
    <property type="entry name" value="OsmC"/>
    <property type="match status" value="1"/>
</dbReference>
<dbReference type="AlphaFoldDB" id="A0A2V2NB07"/>
<keyword evidence="2" id="KW-1185">Reference proteome</keyword>
<evidence type="ECO:0008006" key="3">
    <source>
        <dbReference type="Google" id="ProtNLM"/>
    </source>
</evidence>
<reference evidence="1 2" key="1">
    <citation type="submission" date="2018-05" db="EMBL/GenBank/DDBJ databases">
        <title>Draft genome of Methanospirillum stamsii Pt1.</title>
        <authorList>
            <person name="Dueholm M.S."/>
            <person name="Nielsen P.H."/>
            <person name="Bakmann L.F."/>
            <person name="Otzen D.E."/>
        </authorList>
    </citation>
    <scope>NUCLEOTIDE SEQUENCE [LARGE SCALE GENOMIC DNA]</scope>
    <source>
        <strain evidence="1 2">Pt1</strain>
    </source>
</reference>
<dbReference type="PANTHER" id="PTHR34352">
    <property type="entry name" value="PROTEIN YHFA"/>
    <property type="match status" value="1"/>
</dbReference>